<evidence type="ECO:0000313" key="1">
    <source>
        <dbReference type="EMBL" id="GAH34944.1"/>
    </source>
</evidence>
<proteinExistence type="predicted"/>
<accession>X1G027</accession>
<protein>
    <submittedName>
        <fullName evidence="1">Uncharacterized protein</fullName>
    </submittedName>
</protein>
<gene>
    <name evidence="1" type="ORF">S03H2_10379</name>
</gene>
<name>X1G027_9ZZZZ</name>
<reference evidence="1" key="1">
    <citation type="journal article" date="2014" name="Front. Microbiol.">
        <title>High frequency of phylogenetically diverse reductive dehalogenase-homologous genes in deep subseafloor sedimentary metagenomes.</title>
        <authorList>
            <person name="Kawai M."/>
            <person name="Futagami T."/>
            <person name="Toyoda A."/>
            <person name="Takaki Y."/>
            <person name="Nishi S."/>
            <person name="Hori S."/>
            <person name="Arai W."/>
            <person name="Tsubouchi T."/>
            <person name="Morono Y."/>
            <person name="Uchiyama I."/>
            <person name="Ito T."/>
            <person name="Fujiyama A."/>
            <person name="Inagaki F."/>
            <person name="Takami H."/>
        </authorList>
    </citation>
    <scope>NUCLEOTIDE SEQUENCE</scope>
    <source>
        <strain evidence="1">Expedition CK06-06</strain>
    </source>
</reference>
<organism evidence="1">
    <name type="scientific">marine sediment metagenome</name>
    <dbReference type="NCBI Taxonomy" id="412755"/>
    <lineage>
        <taxon>unclassified sequences</taxon>
        <taxon>metagenomes</taxon>
        <taxon>ecological metagenomes</taxon>
    </lineage>
</organism>
<comment type="caution">
    <text evidence="1">The sequence shown here is derived from an EMBL/GenBank/DDBJ whole genome shotgun (WGS) entry which is preliminary data.</text>
</comment>
<dbReference type="EMBL" id="BARU01005340">
    <property type="protein sequence ID" value="GAH34944.1"/>
    <property type="molecule type" value="Genomic_DNA"/>
</dbReference>
<sequence length="309" mass="30696">MAIDIGPGAIDRAASYGSLTFIAKDNPANATGTITSVEIWAETDLSDVEVATFYEVSPSYYSTRSTVAIGSVTAGSKQTFPISLDVQEGDLIGIYFSAGTIERDSSGYIGIWYKSGDKIPCENQIFSSMAGWAISLYGTGNGEGVTHEGAVTLSGVGTLTGIGRGIFVGKSTLSGIGTLASIGRLIAIGKTTLAGTGTLSALGGLLLLAKATLSGVGSLSAIGQRIRYGVASLAGTGSLAAKGVGIFAGKATLAGVGSLATVGRGIFVGAATLAGTGTLNAIGSIVNVAVGIQDKSPGMAAKLVAGKLI</sequence>
<dbReference type="AlphaFoldDB" id="X1G027"/>